<sequence>MSEHYEVGQIVTGIYKTGKYIGEITEIKPERYVVKVLAVLKHPQQGDLHQAKSAHVPFFHERRALAYREKTNIPNVYVKSYDGDIPEYKESLRIAVDEQKEALEKDGSEWAAKSLEILQSLEKDYFKS</sequence>
<keyword evidence="1" id="KW-0808">Transferase</keyword>
<dbReference type="InterPro" id="IPR014916">
    <property type="entry name" value="KapB"/>
</dbReference>
<dbReference type="EMBL" id="JAUSUG010000012">
    <property type="protein sequence ID" value="MDQ0255682.1"/>
    <property type="molecule type" value="Genomic_DNA"/>
</dbReference>
<dbReference type="SMART" id="SM01298">
    <property type="entry name" value="KapB"/>
    <property type="match status" value="1"/>
</dbReference>
<dbReference type="Proteomes" id="UP001230005">
    <property type="component" value="Unassembled WGS sequence"/>
</dbReference>
<dbReference type="Pfam" id="PF08810">
    <property type="entry name" value="KapB"/>
    <property type="match status" value="1"/>
</dbReference>
<gene>
    <name evidence="1" type="ORF">J2S74_003064</name>
</gene>
<accession>A0ABT9ZWS3</accession>
<dbReference type="InterPro" id="IPR038080">
    <property type="entry name" value="KapB_sf"/>
</dbReference>
<keyword evidence="1" id="KW-0418">Kinase</keyword>
<comment type="caution">
    <text evidence="1">The sequence shown here is derived from an EMBL/GenBank/DDBJ whole genome shotgun (WGS) entry which is preliminary data.</text>
</comment>
<evidence type="ECO:0000313" key="1">
    <source>
        <dbReference type="EMBL" id="MDQ0255682.1"/>
    </source>
</evidence>
<dbReference type="RefSeq" id="WP_307326747.1">
    <property type="nucleotide sequence ID" value="NZ_JAUSUG010000012.1"/>
</dbReference>
<dbReference type="Gene3D" id="2.30.30.430">
    <property type="entry name" value="Kinase associated protein B domain"/>
    <property type="match status" value="1"/>
</dbReference>
<proteinExistence type="predicted"/>
<name>A0ABT9ZWS3_9BACI</name>
<protein>
    <submittedName>
        <fullName evidence="1">Kinase-associated protein B</fullName>
    </submittedName>
</protein>
<keyword evidence="2" id="KW-1185">Reference proteome</keyword>
<dbReference type="GO" id="GO:0016301">
    <property type="term" value="F:kinase activity"/>
    <property type="evidence" value="ECO:0007669"/>
    <property type="project" value="UniProtKB-KW"/>
</dbReference>
<dbReference type="SUPFAM" id="SSF141251">
    <property type="entry name" value="Kinase-associated protein B-like"/>
    <property type="match status" value="1"/>
</dbReference>
<evidence type="ECO:0000313" key="2">
    <source>
        <dbReference type="Proteomes" id="UP001230005"/>
    </source>
</evidence>
<reference evidence="1 2" key="1">
    <citation type="submission" date="2023-07" db="EMBL/GenBank/DDBJ databases">
        <title>Genomic Encyclopedia of Type Strains, Phase IV (KMG-IV): sequencing the most valuable type-strain genomes for metagenomic binning, comparative biology and taxonomic classification.</title>
        <authorList>
            <person name="Goeker M."/>
        </authorList>
    </citation>
    <scope>NUCLEOTIDE SEQUENCE [LARGE SCALE GENOMIC DNA]</scope>
    <source>
        <strain evidence="1 2">DSM 9768</strain>
    </source>
</reference>
<organism evidence="1 2">
    <name type="scientific">Evansella vedderi</name>
    <dbReference type="NCBI Taxonomy" id="38282"/>
    <lineage>
        <taxon>Bacteria</taxon>
        <taxon>Bacillati</taxon>
        <taxon>Bacillota</taxon>
        <taxon>Bacilli</taxon>
        <taxon>Bacillales</taxon>
        <taxon>Bacillaceae</taxon>
        <taxon>Evansella</taxon>
    </lineage>
</organism>